<dbReference type="RefSeq" id="WP_313765468.1">
    <property type="nucleotide sequence ID" value="NZ_BAAAVH010000002.1"/>
</dbReference>
<gene>
    <name evidence="1" type="ORF">ACFP0N_26030</name>
</gene>
<dbReference type="Proteomes" id="UP001596067">
    <property type="component" value="Unassembled WGS sequence"/>
</dbReference>
<evidence type="ECO:0000313" key="2">
    <source>
        <dbReference type="Proteomes" id="UP001596067"/>
    </source>
</evidence>
<accession>A0ABW1F3K0</accession>
<sequence>MKLTELDSSCDNGPCPTIYATDTGELVVQGFKVDDPEALAMMQLPDTETAVRIPIDLLTRVARDHLS</sequence>
<evidence type="ECO:0000313" key="1">
    <source>
        <dbReference type="EMBL" id="MFC5888430.1"/>
    </source>
</evidence>
<comment type="caution">
    <text evidence="1">The sequence shown here is derived from an EMBL/GenBank/DDBJ whole genome shotgun (WGS) entry which is preliminary data.</text>
</comment>
<reference evidence="2" key="1">
    <citation type="journal article" date="2019" name="Int. J. Syst. Evol. Microbiol.">
        <title>The Global Catalogue of Microorganisms (GCM) 10K type strain sequencing project: providing services to taxonomists for standard genome sequencing and annotation.</title>
        <authorList>
            <consortium name="The Broad Institute Genomics Platform"/>
            <consortium name="The Broad Institute Genome Sequencing Center for Infectious Disease"/>
            <person name="Wu L."/>
            <person name="Ma J."/>
        </authorList>
    </citation>
    <scope>NUCLEOTIDE SEQUENCE [LARGE SCALE GENOMIC DNA]</scope>
    <source>
        <strain evidence="2">CGMCC 4.1469</strain>
    </source>
</reference>
<protein>
    <submittedName>
        <fullName evidence="1">Uncharacterized protein</fullName>
    </submittedName>
</protein>
<proteinExistence type="predicted"/>
<name>A0ABW1F3K0_9ACTN</name>
<organism evidence="1 2">
    <name type="scientific">Kitasatospora aburaviensis</name>
    <dbReference type="NCBI Taxonomy" id="67265"/>
    <lineage>
        <taxon>Bacteria</taxon>
        <taxon>Bacillati</taxon>
        <taxon>Actinomycetota</taxon>
        <taxon>Actinomycetes</taxon>
        <taxon>Kitasatosporales</taxon>
        <taxon>Streptomycetaceae</taxon>
        <taxon>Kitasatospora</taxon>
    </lineage>
</organism>
<keyword evidence="2" id="KW-1185">Reference proteome</keyword>
<dbReference type="EMBL" id="JBHSOD010000040">
    <property type="protein sequence ID" value="MFC5888430.1"/>
    <property type="molecule type" value="Genomic_DNA"/>
</dbReference>